<dbReference type="GO" id="GO:0005764">
    <property type="term" value="C:lysosome"/>
    <property type="evidence" value="ECO:0007669"/>
    <property type="project" value="TreeGrafter"/>
</dbReference>
<keyword evidence="5" id="KW-0378">Hydrolase</keyword>
<dbReference type="Proteomes" id="UP000823935">
    <property type="component" value="Unassembled WGS sequence"/>
</dbReference>
<comment type="caution">
    <text evidence="9">The sequence shown here is derived from an EMBL/GenBank/DDBJ whole genome shotgun (WGS) entry which is preliminary data.</text>
</comment>
<feature type="domain" description="Glycoside hydrolase family 29 N-terminal" evidence="8">
    <location>
        <begin position="5"/>
        <end position="337"/>
    </location>
</feature>
<dbReference type="Gene3D" id="3.20.20.80">
    <property type="entry name" value="Glycosidases"/>
    <property type="match status" value="1"/>
</dbReference>
<dbReference type="Pfam" id="PF01120">
    <property type="entry name" value="Alpha_L_fucos"/>
    <property type="match status" value="1"/>
</dbReference>
<dbReference type="EC" id="3.2.1.51" evidence="3"/>
<evidence type="ECO:0000256" key="2">
    <source>
        <dbReference type="ARBA" id="ARBA00007951"/>
    </source>
</evidence>
<dbReference type="PANTHER" id="PTHR10030">
    <property type="entry name" value="ALPHA-L-FUCOSIDASE"/>
    <property type="match status" value="1"/>
</dbReference>
<evidence type="ECO:0000256" key="5">
    <source>
        <dbReference type="ARBA" id="ARBA00022801"/>
    </source>
</evidence>
<dbReference type="EMBL" id="DVIQ01000033">
    <property type="protein sequence ID" value="HIS31260.1"/>
    <property type="molecule type" value="Genomic_DNA"/>
</dbReference>
<evidence type="ECO:0000259" key="8">
    <source>
        <dbReference type="Pfam" id="PF01120"/>
    </source>
</evidence>
<protein>
    <recommendedName>
        <fullName evidence="3">alpha-L-fucosidase</fullName>
        <ecNumber evidence="3">3.2.1.51</ecNumber>
    </recommendedName>
</protein>
<keyword evidence="4" id="KW-0732">Signal</keyword>
<dbReference type="AlphaFoldDB" id="A0A9D1ESP2"/>
<accession>A0A9D1ESP2</accession>
<keyword evidence="6" id="KW-0326">Glycosidase</keyword>
<dbReference type="GO" id="GO:0006004">
    <property type="term" value="P:fucose metabolic process"/>
    <property type="evidence" value="ECO:0007669"/>
    <property type="project" value="InterPro"/>
</dbReference>
<organism evidence="9 10">
    <name type="scientific">Candidatus Limivivens intestinipullorum</name>
    <dbReference type="NCBI Taxonomy" id="2840858"/>
    <lineage>
        <taxon>Bacteria</taxon>
        <taxon>Bacillati</taxon>
        <taxon>Bacillota</taxon>
        <taxon>Clostridia</taxon>
        <taxon>Lachnospirales</taxon>
        <taxon>Lachnospiraceae</taxon>
        <taxon>Lachnospiraceae incertae sedis</taxon>
        <taxon>Candidatus Limivivens</taxon>
    </lineage>
</organism>
<evidence type="ECO:0000256" key="1">
    <source>
        <dbReference type="ARBA" id="ARBA00004071"/>
    </source>
</evidence>
<proteinExistence type="inferred from homology"/>
<gene>
    <name evidence="9" type="ORF">IAB44_06900</name>
</gene>
<evidence type="ECO:0000256" key="6">
    <source>
        <dbReference type="ARBA" id="ARBA00023295"/>
    </source>
</evidence>
<dbReference type="SUPFAM" id="SSF51445">
    <property type="entry name" value="(Trans)glycosidases"/>
    <property type="match status" value="1"/>
</dbReference>
<dbReference type="SMART" id="SM00812">
    <property type="entry name" value="Alpha_L_fucos"/>
    <property type="match status" value="1"/>
</dbReference>
<feature type="site" description="May be important for catalysis" evidence="7">
    <location>
        <position position="269"/>
    </location>
</feature>
<dbReference type="PANTHER" id="PTHR10030:SF37">
    <property type="entry name" value="ALPHA-L-FUCOSIDASE-RELATED"/>
    <property type="match status" value="1"/>
</dbReference>
<dbReference type="GO" id="GO:0016139">
    <property type="term" value="P:glycoside catabolic process"/>
    <property type="evidence" value="ECO:0007669"/>
    <property type="project" value="TreeGrafter"/>
</dbReference>
<comment type="function">
    <text evidence="1">Alpha-L-fucosidase is responsible for hydrolyzing the alpha-1,6-linked fucose joined to the reducing-end N-acetylglucosamine of the carbohydrate moieties of glycoproteins.</text>
</comment>
<evidence type="ECO:0000313" key="9">
    <source>
        <dbReference type="EMBL" id="HIS31260.1"/>
    </source>
</evidence>
<dbReference type="InterPro" id="IPR000933">
    <property type="entry name" value="Glyco_hydro_29"/>
</dbReference>
<name>A0A9D1ESP2_9FIRM</name>
<reference evidence="9" key="2">
    <citation type="journal article" date="2021" name="PeerJ">
        <title>Extensive microbial diversity within the chicken gut microbiome revealed by metagenomics and culture.</title>
        <authorList>
            <person name="Gilroy R."/>
            <person name="Ravi A."/>
            <person name="Getino M."/>
            <person name="Pursley I."/>
            <person name="Horton D.L."/>
            <person name="Alikhan N.F."/>
            <person name="Baker D."/>
            <person name="Gharbi K."/>
            <person name="Hall N."/>
            <person name="Watson M."/>
            <person name="Adriaenssens E.M."/>
            <person name="Foster-Nyarko E."/>
            <person name="Jarju S."/>
            <person name="Secka A."/>
            <person name="Antonio M."/>
            <person name="Oren A."/>
            <person name="Chaudhuri R.R."/>
            <person name="La Ragione R."/>
            <person name="Hildebrand F."/>
            <person name="Pallen M.J."/>
        </authorList>
    </citation>
    <scope>NUCLEOTIDE SEQUENCE</scope>
    <source>
        <strain evidence="9">CHK190-19873</strain>
    </source>
</reference>
<reference evidence="9" key="1">
    <citation type="submission" date="2020-10" db="EMBL/GenBank/DDBJ databases">
        <authorList>
            <person name="Gilroy R."/>
        </authorList>
    </citation>
    <scope>NUCLEOTIDE SEQUENCE</scope>
    <source>
        <strain evidence="9">CHK190-19873</strain>
    </source>
</reference>
<evidence type="ECO:0000313" key="10">
    <source>
        <dbReference type="Proteomes" id="UP000823935"/>
    </source>
</evidence>
<dbReference type="InterPro" id="IPR057739">
    <property type="entry name" value="Glyco_hydro_29_N"/>
</dbReference>
<dbReference type="PRINTS" id="PR00741">
    <property type="entry name" value="GLHYDRLASE29"/>
</dbReference>
<sequence>MYKFNREEYEKRIEWFREARFGMFIHFGLYAIPARGEWVRSTEQMTREQYQKYFEEFNPVDYNPREWAKAAKEAGMKYMVLTAKHHDGFCLFDSKYTDFKSTNTKFGRDLVKEFVEAVRAEGLKVGLYFTLLDWDHPDYPHYGDRNHPMRNNPAETNEGRDFNRYLDYMHNQIREICTNYGKLDLLWFDFSYDDMRGEKWRATELMDMVRTLQPGVIIDNRLEVSGEGYGSLAEGNPTPYHGDFVTPEQMIPPNGIRDVNGRELMWEACVTMNGNWGYHATDRFWKPAPMLIKKLVECVSKGGNMILNVGPDAKGRIPKESLERLAQIGRWMKDNGESIYGCTRSGLPKPDMGRITRKGRHLYFHLFENTIGPMPLPGIEKDQVESIRYLATGAEVPISTSWVHSDYPDIVFANLGPDPVLPDPVDTVLDVTLREDAQ</sequence>
<comment type="similarity">
    <text evidence="2">Belongs to the glycosyl hydrolase 29 family.</text>
</comment>
<dbReference type="InterPro" id="IPR017853">
    <property type="entry name" value="GH"/>
</dbReference>
<evidence type="ECO:0000256" key="7">
    <source>
        <dbReference type="PIRSR" id="PIRSR001092-1"/>
    </source>
</evidence>
<evidence type="ECO:0000256" key="4">
    <source>
        <dbReference type="ARBA" id="ARBA00022729"/>
    </source>
</evidence>
<dbReference type="PIRSF" id="PIRSF001092">
    <property type="entry name" value="Alpha-L-fucosidase"/>
    <property type="match status" value="1"/>
</dbReference>
<evidence type="ECO:0000256" key="3">
    <source>
        <dbReference type="ARBA" id="ARBA00012662"/>
    </source>
</evidence>
<dbReference type="InterPro" id="IPR016286">
    <property type="entry name" value="FUC_metazoa-typ"/>
</dbReference>
<dbReference type="GO" id="GO:0004560">
    <property type="term" value="F:alpha-L-fucosidase activity"/>
    <property type="evidence" value="ECO:0007669"/>
    <property type="project" value="InterPro"/>
</dbReference>